<evidence type="ECO:0000259" key="4">
    <source>
        <dbReference type="Pfam" id="PF23598"/>
    </source>
</evidence>
<dbReference type="GO" id="GO:0043531">
    <property type="term" value="F:ADP binding"/>
    <property type="evidence" value="ECO:0007669"/>
    <property type="project" value="InterPro"/>
</dbReference>
<evidence type="ECO:0008006" key="7">
    <source>
        <dbReference type="Google" id="ProtNLM"/>
    </source>
</evidence>
<proteinExistence type="predicted"/>
<dbReference type="Gene3D" id="3.40.50.300">
    <property type="entry name" value="P-loop containing nucleotide triphosphate hydrolases"/>
    <property type="match status" value="1"/>
</dbReference>
<sequence>MKAQQRISKAIQDFKTQIKVVGDRNQRYRTGVSSTRNTDEMVDIRALAIFNDASTLDIDESKNEVINMLTKDASSAQREVKVVSLVGCEGLGKTTLAKQVYDSLKDKFDCQAFVTVPRNPDLMKLLRTILSDVSHQEYTNTKAGDVQHLVEKISNFLQNKRYFIVVDDLWHLKSWETIKCALKKNSCGSRIITTTRINEVAESAGKVIYITYLNDLINRSLIEPCVFSWSGRLCSCRVHDMILEFIVSKAVEENFVTLFGVPNTIYDPRRKIRRLSLLDTNELSDDLVGLRQKMVYSHARSISVFSGILDSIPPLHKFRHVRVLDLEGYKGLQAHHLAHLGRLFALKYLSLRSTKIHKLPEEIGELQYLQTLDLLYTPIKELPSSVVRLARLINLSLSCTYGVRLPDGFRNMQSLQRLAEIDLSIQSPCFVHELRWLRNLRMLNVRSNELTIDLVSSLSILGAGSLNSLIIWANRSCIHLVMEPWSPIPLRLKLLEIRWSWVPWVPRWISLLYNLQHLALDVQRLGPAEASLLWRLNALSCLSLGVEIEVANRSSSTSKEQDQQGAWIPKLEKVHSGLFRLRIGVVF</sequence>
<evidence type="ECO:0000256" key="1">
    <source>
        <dbReference type="ARBA" id="ARBA00022737"/>
    </source>
</evidence>
<dbReference type="InterPro" id="IPR055414">
    <property type="entry name" value="LRR_R13L4/SHOC2-like"/>
</dbReference>
<reference evidence="5 6" key="1">
    <citation type="submission" date="2024-02" db="EMBL/GenBank/DDBJ databases">
        <title>High-quality chromosome-scale genome assembly of Pensacola bahiagrass (Paspalum notatum Flugge var. saurae).</title>
        <authorList>
            <person name="Vega J.M."/>
            <person name="Podio M."/>
            <person name="Orjuela J."/>
            <person name="Siena L.A."/>
            <person name="Pessino S.C."/>
            <person name="Combes M.C."/>
            <person name="Mariac C."/>
            <person name="Albertini E."/>
            <person name="Pupilli F."/>
            <person name="Ortiz J.P.A."/>
            <person name="Leblanc O."/>
        </authorList>
    </citation>
    <scope>NUCLEOTIDE SEQUENCE [LARGE SCALE GENOMIC DNA]</scope>
    <source>
        <strain evidence="5">R1</strain>
        <tissue evidence="5">Leaf</tissue>
    </source>
</reference>
<dbReference type="Gene3D" id="3.80.10.10">
    <property type="entry name" value="Ribonuclease Inhibitor"/>
    <property type="match status" value="1"/>
</dbReference>
<feature type="domain" description="NB-ARC" evidence="3">
    <location>
        <begin position="60"/>
        <end position="206"/>
    </location>
</feature>
<dbReference type="Pfam" id="PF00931">
    <property type="entry name" value="NB-ARC"/>
    <property type="match status" value="1"/>
</dbReference>
<protein>
    <recommendedName>
        <fullName evidence="7">NB-ARC domain-containing protein</fullName>
    </recommendedName>
</protein>
<dbReference type="EMBL" id="CP144754">
    <property type="protein sequence ID" value="WVZ96317.1"/>
    <property type="molecule type" value="Genomic_DNA"/>
</dbReference>
<organism evidence="5 6">
    <name type="scientific">Paspalum notatum var. saurae</name>
    <dbReference type="NCBI Taxonomy" id="547442"/>
    <lineage>
        <taxon>Eukaryota</taxon>
        <taxon>Viridiplantae</taxon>
        <taxon>Streptophyta</taxon>
        <taxon>Embryophyta</taxon>
        <taxon>Tracheophyta</taxon>
        <taxon>Spermatophyta</taxon>
        <taxon>Magnoliopsida</taxon>
        <taxon>Liliopsida</taxon>
        <taxon>Poales</taxon>
        <taxon>Poaceae</taxon>
        <taxon>PACMAD clade</taxon>
        <taxon>Panicoideae</taxon>
        <taxon>Andropogonodae</taxon>
        <taxon>Paspaleae</taxon>
        <taxon>Paspalinae</taxon>
        <taxon>Paspalum</taxon>
    </lineage>
</organism>
<evidence type="ECO:0000259" key="3">
    <source>
        <dbReference type="Pfam" id="PF00931"/>
    </source>
</evidence>
<evidence type="ECO:0000313" key="6">
    <source>
        <dbReference type="Proteomes" id="UP001341281"/>
    </source>
</evidence>
<keyword evidence="2" id="KW-0611">Plant defense</keyword>
<accession>A0AAQ3UUD1</accession>
<dbReference type="Proteomes" id="UP001341281">
    <property type="component" value="Chromosome 10"/>
</dbReference>
<dbReference type="InterPro" id="IPR032675">
    <property type="entry name" value="LRR_dom_sf"/>
</dbReference>
<keyword evidence="1" id="KW-0677">Repeat</keyword>
<dbReference type="SUPFAM" id="SSF52058">
    <property type="entry name" value="L domain-like"/>
    <property type="match status" value="1"/>
</dbReference>
<dbReference type="PANTHER" id="PTHR23155">
    <property type="entry name" value="DISEASE RESISTANCE PROTEIN RP"/>
    <property type="match status" value="1"/>
</dbReference>
<dbReference type="PANTHER" id="PTHR23155:SF1228">
    <property type="entry name" value="NB-ARC DOMAIN CONTAINING PROTEIN, EXPRESSED"/>
    <property type="match status" value="1"/>
</dbReference>
<gene>
    <name evidence="5" type="ORF">U9M48_041972</name>
</gene>
<name>A0AAQ3UUD1_PASNO</name>
<dbReference type="PRINTS" id="PR00364">
    <property type="entry name" value="DISEASERSIST"/>
</dbReference>
<dbReference type="InterPro" id="IPR027417">
    <property type="entry name" value="P-loop_NTPase"/>
</dbReference>
<dbReference type="AlphaFoldDB" id="A0AAQ3UUD1"/>
<feature type="domain" description="Disease resistance R13L4/SHOC-2-like LRR" evidence="4">
    <location>
        <begin position="298"/>
        <end position="551"/>
    </location>
</feature>
<evidence type="ECO:0000256" key="2">
    <source>
        <dbReference type="ARBA" id="ARBA00022821"/>
    </source>
</evidence>
<dbReference type="GO" id="GO:0098542">
    <property type="term" value="P:defense response to other organism"/>
    <property type="evidence" value="ECO:0007669"/>
    <property type="project" value="TreeGrafter"/>
</dbReference>
<dbReference type="InterPro" id="IPR002182">
    <property type="entry name" value="NB-ARC"/>
</dbReference>
<keyword evidence="6" id="KW-1185">Reference proteome</keyword>
<evidence type="ECO:0000313" key="5">
    <source>
        <dbReference type="EMBL" id="WVZ96317.1"/>
    </source>
</evidence>
<dbReference type="Pfam" id="PF23598">
    <property type="entry name" value="LRR_14"/>
    <property type="match status" value="1"/>
</dbReference>
<dbReference type="InterPro" id="IPR044974">
    <property type="entry name" value="Disease_R_plants"/>
</dbReference>
<dbReference type="FunFam" id="3.40.50.300:FF:001091">
    <property type="entry name" value="Probable disease resistance protein At1g61300"/>
    <property type="match status" value="1"/>
</dbReference>
<dbReference type="SUPFAM" id="SSF52540">
    <property type="entry name" value="P-loop containing nucleoside triphosphate hydrolases"/>
    <property type="match status" value="1"/>
</dbReference>